<keyword evidence="3" id="KW-1185">Reference proteome</keyword>
<evidence type="ECO:0000256" key="1">
    <source>
        <dbReference type="SAM" id="MobiDB-lite"/>
    </source>
</evidence>
<feature type="compositionally biased region" description="Polar residues" evidence="1">
    <location>
        <begin position="39"/>
        <end position="52"/>
    </location>
</feature>
<protein>
    <submittedName>
        <fullName evidence="2">Uncharacterized protein</fullName>
    </submittedName>
</protein>
<dbReference type="Proteomes" id="UP001465976">
    <property type="component" value="Unassembled WGS sequence"/>
</dbReference>
<gene>
    <name evidence="2" type="ORF">V5O48_018039</name>
</gene>
<evidence type="ECO:0000313" key="3">
    <source>
        <dbReference type="Proteomes" id="UP001465976"/>
    </source>
</evidence>
<feature type="region of interest" description="Disordered" evidence="1">
    <location>
        <begin position="39"/>
        <end position="83"/>
    </location>
</feature>
<reference evidence="2 3" key="1">
    <citation type="submission" date="2024-02" db="EMBL/GenBank/DDBJ databases">
        <title>A draft genome for the cacao thread blight pathogen Marasmius crinis-equi.</title>
        <authorList>
            <person name="Cohen S.P."/>
            <person name="Baruah I.K."/>
            <person name="Amoako-Attah I."/>
            <person name="Bukari Y."/>
            <person name="Meinhardt L.W."/>
            <person name="Bailey B.A."/>
        </authorList>
    </citation>
    <scope>NUCLEOTIDE SEQUENCE [LARGE SCALE GENOMIC DNA]</scope>
    <source>
        <strain evidence="2 3">GH-76</strain>
    </source>
</reference>
<organism evidence="2 3">
    <name type="scientific">Marasmius crinis-equi</name>
    <dbReference type="NCBI Taxonomy" id="585013"/>
    <lineage>
        <taxon>Eukaryota</taxon>
        <taxon>Fungi</taxon>
        <taxon>Dikarya</taxon>
        <taxon>Basidiomycota</taxon>
        <taxon>Agaricomycotina</taxon>
        <taxon>Agaricomycetes</taxon>
        <taxon>Agaricomycetidae</taxon>
        <taxon>Agaricales</taxon>
        <taxon>Marasmiineae</taxon>
        <taxon>Marasmiaceae</taxon>
        <taxon>Marasmius</taxon>
    </lineage>
</organism>
<evidence type="ECO:0000313" key="2">
    <source>
        <dbReference type="EMBL" id="KAL0564019.1"/>
    </source>
</evidence>
<feature type="non-terminal residue" evidence="2">
    <location>
        <position position="1"/>
    </location>
</feature>
<sequence>AFVGPMTANNHERYRRMGEFLRQFSTTNVYIDQSVCNPSSSNALPTGQSSLGPNRAGKTLQKNRAQPYNTSSSKQVAPSERNKFVGSSRLSYHRLCPLGRPHQKMSDVCLTPKHNPLLALTAAMPCQILIQ</sequence>
<proteinExistence type="predicted"/>
<comment type="caution">
    <text evidence="2">The sequence shown here is derived from an EMBL/GenBank/DDBJ whole genome shotgun (WGS) entry which is preliminary data.</text>
</comment>
<accession>A0ABR3EMB3</accession>
<dbReference type="EMBL" id="JBAHYK010003048">
    <property type="protein sequence ID" value="KAL0564019.1"/>
    <property type="molecule type" value="Genomic_DNA"/>
</dbReference>
<name>A0ABR3EMB3_9AGAR</name>
<feature type="compositionally biased region" description="Polar residues" evidence="1">
    <location>
        <begin position="60"/>
        <end position="76"/>
    </location>
</feature>